<organism evidence="2 3">
    <name type="scientific">Sphingomonas mollis</name>
    <dbReference type="NCBI Taxonomy" id="2795726"/>
    <lineage>
        <taxon>Bacteria</taxon>
        <taxon>Pseudomonadati</taxon>
        <taxon>Pseudomonadota</taxon>
        <taxon>Alphaproteobacteria</taxon>
        <taxon>Sphingomonadales</taxon>
        <taxon>Sphingomonadaceae</taxon>
        <taxon>Sphingomonas</taxon>
    </lineage>
</organism>
<evidence type="ECO:0000256" key="1">
    <source>
        <dbReference type="SAM" id="MobiDB-lite"/>
    </source>
</evidence>
<protein>
    <recommendedName>
        <fullName evidence="4">Stress-induced protein</fullName>
    </recommendedName>
</protein>
<reference evidence="3" key="1">
    <citation type="submission" date="2020-12" db="EMBL/GenBank/DDBJ databases">
        <title>Hymenobacter sp.</title>
        <authorList>
            <person name="Kim M.K."/>
        </authorList>
    </citation>
    <scope>NUCLEOTIDE SEQUENCE [LARGE SCALE GENOMIC DNA]</scope>
    <source>
        <strain evidence="3">BT553</strain>
    </source>
</reference>
<dbReference type="EMBL" id="JAELXS010000002">
    <property type="protein sequence ID" value="MBJ6120849.1"/>
    <property type="molecule type" value="Genomic_DNA"/>
</dbReference>
<name>A0ABS0XLD1_9SPHN</name>
<gene>
    <name evidence="2" type="ORF">JAO74_03470</name>
</gene>
<evidence type="ECO:0000313" key="2">
    <source>
        <dbReference type="EMBL" id="MBJ6120849.1"/>
    </source>
</evidence>
<comment type="caution">
    <text evidence="2">The sequence shown here is derived from an EMBL/GenBank/DDBJ whole genome shotgun (WGS) entry which is preliminary data.</text>
</comment>
<feature type="region of interest" description="Disordered" evidence="1">
    <location>
        <begin position="1"/>
        <end position="56"/>
    </location>
</feature>
<evidence type="ECO:0000313" key="3">
    <source>
        <dbReference type="Proteomes" id="UP000640426"/>
    </source>
</evidence>
<evidence type="ECO:0008006" key="4">
    <source>
        <dbReference type="Google" id="ProtNLM"/>
    </source>
</evidence>
<accession>A0ABS0XLD1</accession>
<proteinExistence type="predicted"/>
<keyword evidence="3" id="KW-1185">Reference proteome</keyword>
<dbReference type="Proteomes" id="UP000640426">
    <property type="component" value="Unassembled WGS sequence"/>
</dbReference>
<sequence length="56" mass="6145">MADERHADENTAATDFPGESKRAGSTRGNENYGGTKEQKIDSTSSEAEKNNDQQNR</sequence>
<feature type="compositionally biased region" description="Basic and acidic residues" evidence="1">
    <location>
        <begin position="36"/>
        <end position="56"/>
    </location>
</feature>